<name>A0A1V0SHE4_9VIRU</name>
<evidence type="ECO:0000313" key="1">
    <source>
        <dbReference type="EMBL" id="ARF11145.1"/>
    </source>
</evidence>
<protein>
    <submittedName>
        <fullName evidence="1">Uncharacterized protein</fullName>
    </submittedName>
</protein>
<proteinExistence type="predicted"/>
<accession>A0A1V0SHE4</accession>
<sequence>MNERQQWINRGIKKNANYMIIACNGESCDDYPVYCYSKEEVENKLRTEFNFFNLDLKTHHGVIDLNKYKETHIIEQKSHSINQVKKNCYEKDGKIRKYRHMQLRTLNM</sequence>
<gene>
    <name evidence="1" type="ORF">Klosneuvirus_1_2</name>
</gene>
<organism evidence="1">
    <name type="scientific">Klosneuvirus KNV1</name>
    <dbReference type="NCBI Taxonomy" id="1977640"/>
    <lineage>
        <taxon>Viruses</taxon>
        <taxon>Varidnaviria</taxon>
        <taxon>Bamfordvirae</taxon>
        <taxon>Nucleocytoviricota</taxon>
        <taxon>Megaviricetes</taxon>
        <taxon>Imitervirales</taxon>
        <taxon>Mimiviridae</taxon>
        <taxon>Klosneuvirinae</taxon>
        <taxon>Klosneuvirus</taxon>
    </lineage>
</organism>
<reference evidence="1" key="1">
    <citation type="journal article" date="2017" name="Science">
        <title>Giant viruses with an expanded complement of translation system components.</title>
        <authorList>
            <person name="Schulz F."/>
            <person name="Yutin N."/>
            <person name="Ivanova N.N."/>
            <person name="Ortega D.R."/>
            <person name="Lee T.K."/>
            <person name="Vierheilig J."/>
            <person name="Daims H."/>
            <person name="Horn M."/>
            <person name="Wagner M."/>
            <person name="Jensen G.J."/>
            <person name="Kyrpides N.C."/>
            <person name="Koonin E.V."/>
            <person name="Woyke T."/>
        </authorList>
    </citation>
    <scope>NUCLEOTIDE SEQUENCE</scope>
    <source>
        <strain evidence="1">KNV1</strain>
    </source>
</reference>
<dbReference type="EMBL" id="KY684108">
    <property type="protein sequence ID" value="ARF11145.1"/>
    <property type="molecule type" value="Genomic_DNA"/>
</dbReference>